<feature type="transmembrane region" description="Helical" evidence="1">
    <location>
        <begin position="26"/>
        <end position="44"/>
    </location>
</feature>
<protein>
    <submittedName>
        <fullName evidence="2">Uncharacterized protein</fullName>
    </submittedName>
</protein>
<keyword evidence="1" id="KW-0812">Transmembrane</keyword>
<accession>A0A917WYS0</accession>
<organism evidence="2 3">
    <name type="scientific">Paraliobacillus quinghaiensis</name>
    <dbReference type="NCBI Taxonomy" id="470815"/>
    <lineage>
        <taxon>Bacteria</taxon>
        <taxon>Bacillati</taxon>
        <taxon>Bacillota</taxon>
        <taxon>Bacilli</taxon>
        <taxon>Bacillales</taxon>
        <taxon>Bacillaceae</taxon>
        <taxon>Paraliobacillus</taxon>
    </lineage>
</organism>
<keyword evidence="1" id="KW-0472">Membrane</keyword>
<gene>
    <name evidence="2" type="ORF">GCM10011351_29440</name>
</gene>
<name>A0A917WYS0_9BACI</name>
<keyword evidence="1" id="KW-1133">Transmembrane helix</keyword>
<reference evidence="2" key="1">
    <citation type="journal article" date="2014" name="Int. J. Syst. Evol. Microbiol.">
        <title>Complete genome sequence of Corynebacterium casei LMG S-19264T (=DSM 44701T), isolated from a smear-ripened cheese.</title>
        <authorList>
            <consortium name="US DOE Joint Genome Institute (JGI-PGF)"/>
            <person name="Walter F."/>
            <person name="Albersmeier A."/>
            <person name="Kalinowski J."/>
            <person name="Ruckert C."/>
        </authorList>
    </citation>
    <scope>NUCLEOTIDE SEQUENCE</scope>
    <source>
        <strain evidence="2">CGMCC 1.6333</strain>
    </source>
</reference>
<evidence type="ECO:0000256" key="1">
    <source>
        <dbReference type="SAM" id="Phobius"/>
    </source>
</evidence>
<feature type="transmembrane region" description="Helical" evidence="1">
    <location>
        <begin position="56"/>
        <end position="80"/>
    </location>
</feature>
<comment type="caution">
    <text evidence="2">The sequence shown here is derived from an EMBL/GenBank/DDBJ whole genome shotgun (WGS) entry which is preliminary data.</text>
</comment>
<keyword evidence="3" id="KW-1185">Reference proteome</keyword>
<dbReference type="AlphaFoldDB" id="A0A917WYS0"/>
<reference evidence="2" key="2">
    <citation type="submission" date="2020-09" db="EMBL/GenBank/DDBJ databases">
        <authorList>
            <person name="Sun Q."/>
            <person name="Zhou Y."/>
        </authorList>
    </citation>
    <scope>NUCLEOTIDE SEQUENCE</scope>
    <source>
        <strain evidence="2">CGMCC 1.6333</strain>
    </source>
</reference>
<evidence type="ECO:0000313" key="2">
    <source>
        <dbReference type="EMBL" id="GGM41374.1"/>
    </source>
</evidence>
<proteinExistence type="predicted"/>
<dbReference type="EMBL" id="BMLG01000026">
    <property type="protein sequence ID" value="GGM41374.1"/>
    <property type="molecule type" value="Genomic_DNA"/>
</dbReference>
<evidence type="ECO:0000313" key="3">
    <source>
        <dbReference type="Proteomes" id="UP000618460"/>
    </source>
</evidence>
<dbReference type="Proteomes" id="UP000618460">
    <property type="component" value="Unassembled WGS sequence"/>
</dbReference>
<sequence>MVGVLSLILITSLTFGFVFFDIRKVLYGGIVGGLNLVVIGFVFLTVSNLNINSSAAYSISIIAALVFLTGTVTVCTLKIIEEIGDLKSD</sequence>
<dbReference type="RefSeq" id="WP_117156951.1">
    <property type="nucleotide sequence ID" value="NZ_BMLG01000026.1"/>
</dbReference>